<dbReference type="Pfam" id="PF13646">
    <property type="entry name" value="HEAT_2"/>
    <property type="match status" value="2"/>
</dbReference>
<dbReference type="SUPFAM" id="SSF48371">
    <property type="entry name" value="ARM repeat"/>
    <property type="match status" value="1"/>
</dbReference>
<keyword evidence="5" id="KW-0456">Lyase</keyword>
<gene>
    <name evidence="8" type="ORF">H6G83_30275</name>
</gene>
<dbReference type="Proteomes" id="UP000661112">
    <property type="component" value="Unassembled WGS sequence"/>
</dbReference>
<evidence type="ECO:0000256" key="2">
    <source>
        <dbReference type="ARBA" id="ARBA00022549"/>
    </source>
</evidence>
<dbReference type="EMBL" id="JACJSG010000061">
    <property type="protein sequence ID" value="MBD2504838.1"/>
    <property type="molecule type" value="Genomic_DNA"/>
</dbReference>
<dbReference type="InterPro" id="IPR027417">
    <property type="entry name" value="P-loop_NTPase"/>
</dbReference>
<dbReference type="SMART" id="SM00567">
    <property type="entry name" value="EZ_HEAT"/>
    <property type="match status" value="10"/>
</dbReference>
<proteinExistence type="inferred from homology"/>
<protein>
    <submittedName>
        <fullName evidence="8">HEAT repeat domain-containing protein</fullName>
    </submittedName>
</protein>
<comment type="similarity">
    <text evidence="1">Belongs to the CpcE/RpcE/PecE family.</text>
</comment>
<evidence type="ECO:0000256" key="4">
    <source>
        <dbReference type="ARBA" id="ARBA00022738"/>
    </source>
</evidence>
<dbReference type="InterPro" id="IPR000225">
    <property type="entry name" value="Armadillo"/>
</dbReference>
<dbReference type="PROSITE" id="PS50077">
    <property type="entry name" value="HEAT_REPEAT"/>
    <property type="match status" value="2"/>
</dbReference>
<dbReference type="Pfam" id="PF05729">
    <property type="entry name" value="NACHT"/>
    <property type="match status" value="1"/>
</dbReference>
<dbReference type="Gene3D" id="3.40.50.300">
    <property type="entry name" value="P-loop containing nucleotide triphosphate hydrolases"/>
    <property type="match status" value="1"/>
</dbReference>
<dbReference type="Pfam" id="PF02985">
    <property type="entry name" value="HEAT"/>
    <property type="match status" value="4"/>
</dbReference>
<dbReference type="PANTHER" id="PTHR12697:SF5">
    <property type="entry name" value="DEOXYHYPUSINE HYDROXYLASE"/>
    <property type="match status" value="1"/>
</dbReference>
<dbReference type="InterPro" id="IPR016024">
    <property type="entry name" value="ARM-type_fold"/>
</dbReference>
<evidence type="ECO:0000259" key="7">
    <source>
        <dbReference type="PROSITE" id="PS50837"/>
    </source>
</evidence>
<evidence type="ECO:0000313" key="9">
    <source>
        <dbReference type="Proteomes" id="UP000661112"/>
    </source>
</evidence>
<evidence type="ECO:0000256" key="5">
    <source>
        <dbReference type="ARBA" id="ARBA00023239"/>
    </source>
</evidence>
<accession>A0ABR8DEB0</accession>
<evidence type="ECO:0000256" key="6">
    <source>
        <dbReference type="ARBA" id="ARBA00045876"/>
    </source>
</evidence>
<dbReference type="Gene3D" id="1.25.10.10">
    <property type="entry name" value="Leucine-rich Repeat Variant"/>
    <property type="match status" value="4"/>
</dbReference>
<organism evidence="8 9">
    <name type="scientific">Anabaena azotica FACHB-119</name>
    <dbReference type="NCBI Taxonomy" id="947527"/>
    <lineage>
        <taxon>Bacteria</taxon>
        <taxon>Bacillati</taxon>
        <taxon>Cyanobacteriota</taxon>
        <taxon>Cyanophyceae</taxon>
        <taxon>Nostocales</taxon>
        <taxon>Nostocaceae</taxon>
        <taxon>Anabaena</taxon>
        <taxon>Anabaena azotica</taxon>
    </lineage>
</organism>
<sequence>MSIEIATLAVGLGKAVFPVIAKQMITKVNSLLNPTDLEKALQAGVKAAVEWDATQPYDRRLFYHCDDKQTKEVLDQFFKDTGVQGELLKPINNKTTPNLELLIAAFKKIFSEKPKLKFPEQSIENWLQKFTDAYFKQTNTYLQFQLAKNNYLQQLSKYFDDVEFVGLKVATKEEERFAKLPQIFVMPDVVEQVDSRESISLEFFNREGVAGYNRQSELLNEQRISQLQQSGGRRFSAQELIKQSTSGKSVLLGEPGIGKTTLLSYFALMLAEKQAEKLGLTVDIDLLPILIKIRDLAKASTQNILEYVRDFAKNRLYVKELPTGFFEHWLEDGRALILLDGLDEVADAGKRYQFVKNIETFLGQYSQNRAIITSRPAGYSRNYFRTDNFTHYKIEKFDDSQIDLFIQKWYESRLLKSPEEARERQESLKKALAEQERIKLLARNPLILTIIALIHRYQAHLPRQRYELYKLAVDTLLINWEEVKDIDKLKLDYIQQSDIRELMNRLAYWIHSQGQSNDKEGGTLIDKDELIRELCKHITDLNYQVKPHQAKAEAERFVDYIRERSGLLNEQGQDRYAFVHKTFQEYLTAEEIRERQEESFEVVLDHVREHLHDPHWREVLLLLIAQQKRSNPKKVIEAILQQDTLYEQWLHRNLFFAGSCLAEDLQLSDSDLITQLVNIEVSDDQRVGGKIKSQVFKILCSLRETKFQAQALQLLKASADLIDERKLLEYRLTLGEQEKVLAELLALLQDESESVRYSAAWTLGNLGKATPEVVAQLLTLLHDKSEPVRYGATEALGNLGKATPEVVAKLLALLHDKNDRLRYSVAEALGNLGKATPEVVAKLLALLHDKSELVRYSAAGALGKLGKATPEVVAKLLALLEDKSERVRSSAVEALGNLGKAKPEVVAQLLALLHDKSELVRSSAVEALSDLGKDKPEVVAQLLALLHDKSELVRGYAVSALSNLGKDKPEVVAQLLALLHDKSELVRSFAAEALGKLGKDTPEVVSQLLALLYDESNFVRSSAVGALGKLGKDKPEVVAQLLALLHDESESMRSSAAWALGKLGKNSPDITANVVEWILQHQDSEYVGTGIDVLWDLVVGEF</sequence>
<reference evidence="8 9" key="1">
    <citation type="journal article" date="2020" name="ISME J.">
        <title>Comparative genomics reveals insights into cyanobacterial evolution and habitat adaptation.</title>
        <authorList>
            <person name="Chen M.Y."/>
            <person name="Teng W.K."/>
            <person name="Zhao L."/>
            <person name="Hu C.X."/>
            <person name="Zhou Y.K."/>
            <person name="Han B.P."/>
            <person name="Song L.R."/>
            <person name="Shu W.S."/>
        </authorList>
    </citation>
    <scope>NUCLEOTIDE SEQUENCE [LARGE SCALE GENOMIC DNA]</scope>
    <source>
        <strain evidence="8 9">FACHB-119</strain>
    </source>
</reference>
<comment type="function">
    <text evidence="6">Catalyzes the hydroxylation of the N(6)-(4-aminobutyl)-L-lysine intermediate produced by deoxyhypusine synthase/DHPS on a critical lysine of the eukaryotic translation initiation factor 5A/eIF-5A. This is the second step of the post-translational modification of that lysine into an unusual amino acid residue named hypusine. Hypusination is unique to mature eIF-5A factor and is essential for its function.</text>
</comment>
<keyword evidence="3" id="KW-0677">Repeat</keyword>
<dbReference type="SMART" id="SM00185">
    <property type="entry name" value="ARM"/>
    <property type="match status" value="5"/>
</dbReference>
<dbReference type="InterPro" id="IPR004155">
    <property type="entry name" value="PBS_lyase_HEAT"/>
</dbReference>
<dbReference type="Pfam" id="PF22734">
    <property type="entry name" value="NNH2"/>
    <property type="match status" value="1"/>
</dbReference>
<dbReference type="InterPro" id="IPR011989">
    <property type="entry name" value="ARM-like"/>
</dbReference>
<keyword evidence="9" id="KW-1185">Reference proteome</keyword>
<name>A0ABR8DEB0_9NOST</name>
<comment type="caution">
    <text evidence="8">The sequence shown here is derived from an EMBL/GenBank/DDBJ whole genome shotgun (WGS) entry which is preliminary data.</text>
</comment>
<dbReference type="InterPro" id="IPR007111">
    <property type="entry name" value="NACHT_NTPase"/>
</dbReference>
<dbReference type="PANTHER" id="PTHR12697">
    <property type="entry name" value="PBS LYASE HEAT-LIKE PROTEIN"/>
    <property type="match status" value="1"/>
</dbReference>
<dbReference type="SUPFAM" id="SSF52540">
    <property type="entry name" value="P-loop containing nucleoside triphosphate hydrolases"/>
    <property type="match status" value="1"/>
</dbReference>
<evidence type="ECO:0000313" key="8">
    <source>
        <dbReference type="EMBL" id="MBD2504838.1"/>
    </source>
</evidence>
<dbReference type="InterPro" id="IPR054569">
    <property type="entry name" value="NNH2"/>
</dbReference>
<dbReference type="InterPro" id="IPR000357">
    <property type="entry name" value="HEAT"/>
</dbReference>
<dbReference type="InterPro" id="IPR021133">
    <property type="entry name" value="HEAT_type_2"/>
</dbReference>
<feature type="domain" description="NACHT" evidence="7">
    <location>
        <begin position="247"/>
        <end position="345"/>
    </location>
</feature>
<keyword evidence="2" id="KW-0042">Antenna complex</keyword>
<evidence type="ECO:0000256" key="1">
    <source>
        <dbReference type="ARBA" id="ARBA00009299"/>
    </source>
</evidence>
<evidence type="ECO:0000256" key="3">
    <source>
        <dbReference type="ARBA" id="ARBA00022737"/>
    </source>
</evidence>
<keyword evidence="4" id="KW-0605">Phycobilisome</keyword>
<dbReference type="PROSITE" id="PS50837">
    <property type="entry name" value="NACHT"/>
    <property type="match status" value="1"/>
</dbReference>
<dbReference type="RefSeq" id="WP_190479033.1">
    <property type="nucleotide sequence ID" value="NZ_JACJSG010000061.1"/>
</dbReference>